<sequence length="71" mass="8433">MNKYNEKRLRIMKILNQRQEQISKIEIGLNDLHNDVKLLKKDFKDGMDSLAECFFDSGKIKSTIDKKFNKK</sequence>
<dbReference type="KEGG" id="msaa:QYS49_32310"/>
<keyword evidence="2" id="KW-1185">Reference proteome</keyword>
<evidence type="ECO:0000313" key="2">
    <source>
        <dbReference type="Proteomes" id="UP001230496"/>
    </source>
</evidence>
<dbReference type="Proteomes" id="UP001230496">
    <property type="component" value="Chromosome"/>
</dbReference>
<evidence type="ECO:0000313" key="1">
    <source>
        <dbReference type="EMBL" id="WMN12077.1"/>
    </source>
</evidence>
<organism evidence="1 2">
    <name type="scientific">Marivirga salinarum</name>
    <dbReference type="NCBI Taxonomy" id="3059078"/>
    <lineage>
        <taxon>Bacteria</taxon>
        <taxon>Pseudomonadati</taxon>
        <taxon>Bacteroidota</taxon>
        <taxon>Cytophagia</taxon>
        <taxon>Cytophagales</taxon>
        <taxon>Marivirgaceae</taxon>
        <taxon>Marivirga</taxon>
    </lineage>
</organism>
<dbReference type="EMBL" id="CP129971">
    <property type="protein sequence ID" value="WMN12077.1"/>
    <property type="molecule type" value="Genomic_DNA"/>
</dbReference>
<protein>
    <submittedName>
        <fullName evidence="1">Uncharacterized protein</fullName>
    </submittedName>
</protein>
<name>A0AA51R9C0_9BACT</name>
<reference evidence="1 2" key="1">
    <citation type="submission" date="2023-08" db="EMBL/GenBank/DDBJ databases">
        <title>Comparative genomics and taxonomic characterization of three novel marine species of genus Marivirga.</title>
        <authorList>
            <person name="Muhammad N."/>
            <person name="Kim S.-G."/>
        </authorList>
    </citation>
    <scope>NUCLEOTIDE SEQUENCE [LARGE SCALE GENOMIC DNA]</scope>
    <source>
        <strain evidence="1 2">BDSF4-3</strain>
    </source>
</reference>
<dbReference type="RefSeq" id="WP_308349910.1">
    <property type="nucleotide sequence ID" value="NZ_CP129971.1"/>
</dbReference>
<gene>
    <name evidence="1" type="ORF">QYS49_32310</name>
</gene>
<dbReference type="AlphaFoldDB" id="A0AA51R9C0"/>
<proteinExistence type="predicted"/>
<accession>A0AA51R9C0</accession>